<comment type="pathway">
    <text evidence="1">Amino-acid degradation; L-tryptophan degradation via kynurenine pathway; L-kynurenine from L-tryptophan: step 1/2.</text>
</comment>
<dbReference type="Gene3D" id="1.10.287.3810">
    <property type="match status" value="1"/>
</dbReference>
<keyword evidence="4" id="KW-1185">Reference proteome</keyword>
<feature type="region of interest" description="Disordered" evidence="2">
    <location>
        <begin position="1"/>
        <end position="22"/>
    </location>
</feature>
<dbReference type="Pfam" id="PF03301">
    <property type="entry name" value="Trp_dioxygenase"/>
    <property type="match status" value="2"/>
</dbReference>
<dbReference type="Proteomes" id="UP001642520">
    <property type="component" value="Unassembled WGS sequence"/>
</dbReference>
<keyword evidence="1" id="KW-0223">Dioxygenase</keyword>
<dbReference type="InterPro" id="IPR037217">
    <property type="entry name" value="Trp/Indoleamine_2_3_dOase-like"/>
</dbReference>
<gene>
    <name evidence="3" type="ORF">XYLVIOL_LOCUS2477</name>
</gene>
<dbReference type="InterPro" id="IPR004981">
    <property type="entry name" value="Trp_2_3_dOase"/>
</dbReference>
<evidence type="ECO:0000256" key="2">
    <source>
        <dbReference type="SAM" id="MobiDB-lite"/>
    </source>
</evidence>
<comment type="caution">
    <text evidence="3">The sequence shown here is derived from an EMBL/GenBank/DDBJ whole genome shotgun (WGS) entry which is preliminary data.</text>
</comment>
<dbReference type="Gene3D" id="1.20.58.480">
    <property type="match status" value="1"/>
</dbReference>
<protein>
    <recommendedName>
        <fullName evidence="1">Tryptophan 2,3-dioxygenase</fullName>
        <shortName evidence="1">TDO</shortName>
        <ecNumber evidence="1">1.13.11.11</ecNumber>
    </recommendedName>
    <alternativeName>
        <fullName evidence="1">Tryptamin 2,3-dioxygenase</fullName>
    </alternativeName>
    <alternativeName>
        <fullName evidence="1">Tryptophan oxygenase</fullName>
        <shortName evidence="1">TO</shortName>
        <shortName evidence="1">TRPO</shortName>
    </alternativeName>
    <alternativeName>
        <fullName evidence="1">Tryptophan pyrrolase</fullName>
    </alternativeName>
    <alternativeName>
        <fullName evidence="1">Tryptophanase</fullName>
    </alternativeName>
</protein>
<accession>A0ABP1NAL5</accession>
<dbReference type="PANTHER" id="PTHR10138:SF0">
    <property type="entry name" value="TRYPTOPHAN 2,3-DIOXYGENASE"/>
    <property type="match status" value="1"/>
</dbReference>
<comment type="catalytic activity">
    <reaction evidence="1">
        <text>L-tryptophan + O2 = N-formyl-L-kynurenine</text>
        <dbReference type="Rhea" id="RHEA:24536"/>
        <dbReference type="ChEBI" id="CHEBI:15379"/>
        <dbReference type="ChEBI" id="CHEBI:57912"/>
        <dbReference type="ChEBI" id="CHEBI:58629"/>
        <dbReference type="EC" id="1.13.11.11"/>
    </reaction>
</comment>
<keyword evidence="1" id="KW-0560">Oxidoreductase</keyword>
<dbReference type="SUPFAM" id="SSF140959">
    <property type="entry name" value="Indolic compounds 2,3-dioxygenase-like"/>
    <property type="match status" value="1"/>
</dbReference>
<comment type="function">
    <text evidence="1">Heme-dependent dioxygenase that catalyzes the oxidative cleavage of the L-tryptophan (L-Trp) pyrrole ring and converts L-tryptophan to N-formyl-L-kynurenine. Catalyzes the oxidative cleavage of the indole moiety.</text>
</comment>
<comment type="caution">
    <text evidence="1">Lacks conserved residue(s) required for the propagation of feature annotation.</text>
</comment>
<evidence type="ECO:0000256" key="1">
    <source>
        <dbReference type="HAMAP-Rule" id="MF_03020"/>
    </source>
</evidence>
<sequence>MACPMSGGIMEDHDQESDQLTEGPGMLYGEYLQLDKILTAQRLLSAEYNREVHDEHLFIITHQAYELWFKQIIYELDSVRALFNSDSNSYESLNGTSNNHTAVQKNRVPPVLNESRTLEILKRLNRIVLILKLLVDQVSILETMTPLDFMAFRDYLCPASGFQSLQFRLLENKLGVRQEHRVKYNQNYTRVFGRDPKAIDEIKRSEEEPSLSYLVQKWLARTPGLKAHDFDFWGKYERSVEKLLSEQEQFARKQTNEQLRNYHLANVCSRKAVFETIFNESHHNALVSRGERKFAYSALQGAVMITLYRDEPRFNQPHQILNALMDIDSLITKWRYNHVLMVQRMIGSSQLGTGGSSGYQYLKSTLSDRYKVFLDLFNLSTFLIPRHMIPPLSKHMKTKLSVACNGWDPDDNQNNSE</sequence>
<keyword evidence="1" id="KW-0823">Tryptophan catabolism</keyword>
<keyword evidence="1" id="KW-0408">Iron</keyword>
<keyword evidence="1" id="KW-0479">Metal-binding</keyword>
<reference evidence="3 4" key="1">
    <citation type="submission" date="2024-08" db="EMBL/GenBank/DDBJ databases">
        <authorList>
            <person name="Will J Nash"/>
            <person name="Angela Man"/>
            <person name="Seanna McTaggart"/>
            <person name="Kendall Baker"/>
            <person name="Tom Barker"/>
            <person name="Leah Catchpole"/>
            <person name="Alex Durrant"/>
            <person name="Karim Gharbi"/>
            <person name="Naomi Irish"/>
            <person name="Gemy Kaithakottil"/>
            <person name="Debby Ku"/>
            <person name="Aaliyah Providence"/>
            <person name="Felix Shaw"/>
            <person name="David Swarbreck"/>
            <person name="Chris Watkins"/>
            <person name="Ann M. McCartney"/>
            <person name="Giulio Formenti"/>
            <person name="Alice Mouton"/>
            <person name="Noel Vella"/>
            <person name="Bjorn M von Reumont"/>
            <person name="Adriana Vella"/>
            <person name="Wilfried Haerty"/>
        </authorList>
    </citation>
    <scope>NUCLEOTIDE SEQUENCE [LARGE SCALE GENOMIC DNA]</scope>
</reference>
<proteinExistence type="inferred from homology"/>
<keyword evidence="1" id="KW-0349">Heme</keyword>
<dbReference type="EMBL" id="CAXAJV020001287">
    <property type="protein sequence ID" value="CAL7936974.1"/>
    <property type="molecule type" value="Genomic_DNA"/>
</dbReference>
<comment type="subunit">
    <text evidence="1">Homotetramer. Dimer of dimers.</text>
</comment>
<name>A0ABP1NAL5_XYLVO</name>
<comment type="cofactor">
    <cofactor evidence="1">
        <name>heme</name>
        <dbReference type="ChEBI" id="CHEBI:30413"/>
    </cofactor>
    <text evidence="1">Binds 1 heme group per subunit.</text>
</comment>
<dbReference type="HAMAP" id="MF_01972">
    <property type="entry name" value="T23O"/>
    <property type="match status" value="1"/>
</dbReference>
<organism evidence="3 4">
    <name type="scientific">Xylocopa violacea</name>
    <name type="common">Violet carpenter bee</name>
    <name type="synonym">Apis violacea</name>
    <dbReference type="NCBI Taxonomy" id="135666"/>
    <lineage>
        <taxon>Eukaryota</taxon>
        <taxon>Metazoa</taxon>
        <taxon>Ecdysozoa</taxon>
        <taxon>Arthropoda</taxon>
        <taxon>Hexapoda</taxon>
        <taxon>Insecta</taxon>
        <taxon>Pterygota</taxon>
        <taxon>Neoptera</taxon>
        <taxon>Endopterygota</taxon>
        <taxon>Hymenoptera</taxon>
        <taxon>Apocrita</taxon>
        <taxon>Aculeata</taxon>
        <taxon>Apoidea</taxon>
        <taxon>Anthophila</taxon>
        <taxon>Apidae</taxon>
        <taxon>Xylocopa</taxon>
        <taxon>Xylocopa</taxon>
    </lineage>
</organism>
<evidence type="ECO:0000313" key="3">
    <source>
        <dbReference type="EMBL" id="CAL7936974.1"/>
    </source>
</evidence>
<comment type="similarity">
    <text evidence="1">Belongs to the tryptophan 2,3-dioxygenase family.</text>
</comment>
<dbReference type="EC" id="1.13.11.11" evidence="1"/>
<dbReference type="PANTHER" id="PTHR10138">
    <property type="entry name" value="TRYPTOPHAN 2,3-DIOXYGENASE"/>
    <property type="match status" value="1"/>
</dbReference>
<evidence type="ECO:0000313" key="4">
    <source>
        <dbReference type="Proteomes" id="UP001642520"/>
    </source>
</evidence>
<comment type="pathway">
    <text evidence="1">Pigment biosynthesis; ommochrome biosynthesis.</text>
</comment>